<gene>
    <name evidence="3" type="ORF">EV682_10568</name>
    <name evidence="2" type="ORF">NCTC11159_01339</name>
</gene>
<dbReference type="Pfam" id="PF10077">
    <property type="entry name" value="DUF2314"/>
    <property type="match status" value="1"/>
</dbReference>
<protein>
    <submittedName>
        <fullName evidence="3">Uncharacterized protein YegJ (DUF2314 family)</fullName>
    </submittedName>
    <submittedName>
        <fullName evidence="2">Uncharacterized protein conserved in bacteria (DUF2314)</fullName>
    </submittedName>
</protein>
<accession>A0A377Q6A1</accession>
<dbReference type="AlphaFoldDB" id="A0A377Q6A1"/>
<sequence length="159" mass="18304">MFGMFRRKNLPAEPISWFEGEDTEMLSAISRAQESYPEFIAALEEESRRVVPAFEQALVKYSFPASKRNVKVEHIFLSDIEKRGDSVFGIVNGEPIYTNVVREGDRIEIERPRISDWLYVVNGVGVGGFTFKVMWAKFSDKEKAGYRDQAPFRWLADLV</sequence>
<evidence type="ECO:0000313" key="2">
    <source>
        <dbReference type="EMBL" id="STQ90275.1"/>
    </source>
</evidence>
<proteinExistence type="predicted"/>
<organism evidence="2 4">
    <name type="scientific">Iodobacter fluviatilis</name>
    <dbReference type="NCBI Taxonomy" id="537"/>
    <lineage>
        <taxon>Bacteria</taxon>
        <taxon>Pseudomonadati</taxon>
        <taxon>Pseudomonadota</taxon>
        <taxon>Betaproteobacteria</taxon>
        <taxon>Neisseriales</taxon>
        <taxon>Chitinibacteraceae</taxon>
        <taxon>Iodobacter</taxon>
    </lineage>
</organism>
<evidence type="ECO:0000313" key="4">
    <source>
        <dbReference type="Proteomes" id="UP000255108"/>
    </source>
</evidence>
<reference evidence="2 4" key="1">
    <citation type="submission" date="2018-06" db="EMBL/GenBank/DDBJ databases">
        <authorList>
            <consortium name="Pathogen Informatics"/>
            <person name="Doyle S."/>
        </authorList>
    </citation>
    <scope>NUCLEOTIDE SEQUENCE [LARGE SCALE GENOMIC DNA]</scope>
    <source>
        <strain evidence="2 4">NCTC11159</strain>
    </source>
</reference>
<evidence type="ECO:0000313" key="3">
    <source>
        <dbReference type="EMBL" id="TCU86943.1"/>
    </source>
</evidence>
<dbReference type="EMBL" id="UGHR01000001">
    <property type="protein sequence ID" value="STQ90275.1"/>
    <property type="molecule type" value="Genomic_DNA"/>
</dbReference>
<dbReference type="Proteomes" id="UP000295794">
    <property type="component" value="Unassembled WGS sequence"/>
</dbReference>
<keyword evidence="5" id="KW-1185">Reference proteome</keyword>
<dbReference type="OrthoDB" id="6571369at2"/>
<evidence type="ECO:0000313" key="5">
    <source>
        <dbReference type="Proteomes" id="UP000295794"/>
    </source>
</evidence>
<name>A0A377Q6A1_9NEIS</name>
<reference evidence="3 5" key="2">
    <citation type="submission" date="2019-03" db="EMBL/GenBank/DDBJ databases">
        <title>Genomic Encyclopedia of Type Strains, Phase IV (KMG-IV): sequencing the most valuable type-strain genomes for metagenomic binning, comparative biology and taxonomic classification.</title>
        <authorList>
            <person name="Goeker M."/>
        </authorList>
    </citation>
    <scope>NUCLEOTIDE SEQUENCE [LARGE SCALE GENOMIC DNA]</scope>
    <source>
        <strain evidence="3 5">DSM 3764</strain>
    </source>
</reference>
<feature type="domain" description="DUF2314" evidence="1">
    <location>
        <begin position="22"/>
        <end position="149"/>
    </location>
</feature>
<dbReference type="EMBL" id="SMBT01000005">
    <property type="protein sequence ID" value="TCU86943.1"/>
    <property type="molecule type" value="Genomic_DNA"/>
</dbReference>
<dbReference type="InterPro" id="IPR018756">
    <property type="entry name" value="DUF2314"/>
</dbReference>
<evidence type="ECO:0000259" key="1">
    <source>
        <dbReference type="Pfam" id="PF10077"/>
    </source>
</evidence>
<dbReference type="Proteomes" id="UP000255108">
    <property type="component" value="Unassembled WGS sequence"/>
</dbReference>
<dbReference type="RefSeq" id="WP_115226622.1">
    <property type="nucleotide sequence ID" value="NZ_CAWOLO010000005.1"/>
</dbReference>